<protein>
    <submittedName>
        <fullName evidence="2">Alpha/beta hydrolase</fullName>
    </submittedName>
</protein>
<dbReference type="Pfam" id="PF00561">
    <property type="entry name" value="Abhydrolase_1"/>
    <property type="match status" value="1"/>
</dbReference>
<dbReference type="OrthoDB" id="8957634at2"/>
<dbReference type="GO" id="GO:0004806">
    <property type="term" value="F:triacylglycerol lipase activity"/>
    <property type="evidence" value="ECO:0007669"/>
    <property type="project" value="TreeGrafter"/>
</dbReference>
<dbReference type="SUPFAM" id="SSF53474">
    <property type="entry name" value="alpha/beta-Hydrolases"/>
    <property type="match status" value="1"/>
</dbReference>
<dbReference type="PANTHER" id="PTHR43433">
    <property type="entry name" value="HYDROLASE, ALPHA/BETA FOLD FAMILY PROTEIN"/>
    <property type="match status" value="1"/>
</dbReference>
<comment type="caution">
    <text evidence="2">The sequence shown here is derived from an EMBL/GenBank/DDBJ whole genome shotgun (WGS) entry which is preliminary data.</text>
</comment>
<evidence type="ECO:0000259" key="1">
    <source>
        <dbReference type="Pfam" id="PF00561"/>
    </source>
</evidence>
<dbReference type="Gene3D" id="3.40.50.1820">
    <property type="entry name" value="alpha/beta hydrolase"/>
    <property type="match status" value="1"/>
</dbReference>
<reference evidence="2" key="1">
    <citation type="journal article" date="2014" name="Int. J. Syst. Evol. Microbiol.">
        <title>Complete genome sequence of Corynebacterium casei LMG S-19264T (=DSM 44701T), isolated from a smear-ripened cheese.</title>
        <authorList>
            <consortium name="US DOE Joint Genome Institute (JGI-PGF)"/>
            <person name="Walter F."/>
            <person name="Albersmeier A."/>
            <person name="Kalinowski J."/>
            <person name="Ruckert C."/>
        </authorList>
    </citation>
    <scope>NUCLEOTIDE SEQUENCE</scope>
    <source>
        <strain evidence="2">CGMCC 4.7679</strain>
    </source>
</reference>
<sequence>MPFARSNNIELCYETTGDPADPAMLLIHGVGEQLLGWPDGFCELLAARGFHVIRFDNRDVGLSTWFDELGDVDLNRLLAGDLSTARYRFSDLVADTAGLLDTLDLPRVHLVGASMGGGIAQQLAIDSPERVASLASIMSTTSDPAVGGTSLDNPAAAVPVPGADREAAIAAEVALYRLIGSPGLETADEELARRAAAKYDRAFHPAGTFRQIAANATAEDRTEDLRAVDVPTVVIHGDSDPLVGVSGGRATAEAVPGAELLVIPGMGHDLPEAAWTRIADAIAANATRA</sequence>
<dbReference type="InterPro" id="IPR050471">
    <property type="entry name" value="AB_hydrolase"/>
</dbReference>
<evidence type="ECO:0000313" key="3">
    <source>
        <dbReference type="Proteomes" id="UP000658656"/>
    </source>
</evidence>
<evidence type="ECO:0000313" key="2">
    <source>
        <dbReference type="EMBL" id="GHF32154.1"/>
    </source>
</evidence>
<dbReference type="Proteomes" id="UP000658656">
    <property type="component" value="Unassembled WGS sequence"/>
</dbReference>
<name>A0A8H9M2M6_9PSEU</name>
<dbReference type="GO" id="GO:0046503">
    <property type="term" value="P:glycerolipid catabolic process"/>
    <property type="evidence" value="ECO:0007669"/>
    <property type="project" value="TreeGrafter"/>
</dbReference>
<keyword evidence="3" id="KW-1185">Reference proteome</keyword>
<proteinExistence type="predicted"/>
<accession>A0A8H9M2M6</accession>
<organism evidence="2 3">
    <name type="scientific">Amycolatopsis bartoniae</name>
    <dbReference type="NCBI Taxonomy" id="941986"/>
    <lineage>
        <taxon>Bacteria</taxon>
        <taxon>Bacillati</taxon>
        <taxon>Actinomycetota</taxon>
        <taxon>Actinomycetes</taxon>
        <taxon>Pseudonocardiales</taxon>
        <taxon>Pseudonocardiaceae</taxon>
        <taxon>Amycolatopsis</taxon>
    </lineage>
</organism>
<dbReference type="InterPro" id="IPR000073">
    <property type="entry name" value="AB_hydrolase_1"/>
</dbReference>
<gene>
    <name evidence="2" type="ORF">GCM10017566_00800</name>
</gene>
<dbReference type="EMBL" id="BNAV01000001">
    <property type="protein sequence ID" value="GHF32154.1"/>
    <property type="molecule type" value="Genomic_DNA"/>
</dbReference>
<dbReference type="PANTHER" id="PTHR43433:SF5">
    <property type="entry name" value="AB HYDROLASE-1 DOMAIN-CONTAINING PROTEIN"/>
    <property type="match status" value="1"/>
</dbReference>
<dbReference type="InterPro" id="IPR029058">
    <property type="entry name" value="AB_hydrolase_fold"/>
</dbReference>
<reference evidence="2" key="2">
    <citation type="submission" date="2020-09" db="EMBL/GenBank/DDBJ databases">
        <authorList>
            <person name="Sun Q."/>
            <person name="Zhou Y."/>
        </authorList>
    </citation>
    <scope>NUCLEOTIDE SEQUENCE</scope>
    <source>
        <strain evidence="2">CGMCC 4.7679</strain>
    </source>
</reference>
<feature type="domain" description="AB hydrolase-1" evidence="1">
    <location>
        <begin position="22"/>
        <end position="270"/>
    </location>
</feature>
<dbReference type="AlphaFoldDB" id="A0A8H9M2M6"/>
<keyword evidence="2" id="KW-0378">Hydrolase</keyword>